<evidence type="ECO:0000313" key="5">
    <source>
        <dbReference type="EMBL" id="KAK2824143.1"/>
    </source>
</evidence>
<evidence type="ECO:0000256" key="2">
    <source>
        <dbReference type="SAM" id="Coils"/>
    </source>
</evidence>
<name>A0AA88LVG2_CHASR</name>
<feature type="compositionally biased region" description="Basic and acidic residues" evidence="3">
    <location>
        <begin position="112"/>
        <end position="127"/>
    </location>
</feature>
<dbReference type="PANTHER" id="PTHR34916:SF1">
    <property type="entry name" value="GI:13385330"/>
    <property type="match status" value="1"/>
</dbReference>
<dbReference type="PANTHER" id="PTHR34916">
    <property type="entry name" value="GI:13385330"/>
    <property type="match status" value="1"/>
</dbReference>
<feature type="domain" description="Translin-associated factor X-interacting protein 1 N-terminal" evidence="4">
    <location>
        <begin position="206"/>
        <end position="315"/>
    </location>
</feature>
<comment type="caution">
    <text evidence="5">The sequence shown here is derived from an EMBL/GenBank/DDBJ whole genome shotgun (WGS) entry which is preliminary data.</text>
</comment>
<feature type="coiled-coil region" evidence="2">
    <location>
        <begin position="392"/>
        <end position="419"/>
    </location>
</feature>
<evidence type="ECO:0000259" key="4">
    <source>
        <dbReference type="Pfam" id="PF15739"/>
    </source>
</evidence>
<organism evidence="5 6">
    <name type="scientific">Channa striata</name>
    <name type="common">Snakehead murrel</name>
    <name type="synonym">Ophicephalus striatus</name>
    <dbReference type="NCBI Taxonomy" id="64152"/>
    <lineage>
        <taxon>Eukaryota</taxon>
        <taxon>Metazoa</taxon>
        <taxon>Chordata</taxon>
        <taxon>Craniata</taxon>
        <taxon>Vertebrata</taxon>
        <taxon>Euteleostomi</taxon>
        <taxon>Actinopterygii</taxon>
        <taxon>Neopterygii</taxon>
        <taxon>Teleostei</taxon>
        <taxon>Neoteleostei</taxon>
        <taxon>Acanthomorphata</taxon>
        <taxon>Anabantaria</taxon>
        <taxon>Anabantiformes</taxon>
        <taxon>Channoidei</taxon>
        <taxon>Channidae</taxon>
        <taxon>Channa</taxon>
    </lineage>
</organism>
<dbReference type="InterPro" id="IPR032755">
    <property type="entry name" value="TSNAXIP1_N"/>
</dbReference>
<proteinExistence type="predicted"/>
<evidence type="ECO:0000256" key="3">
    <source>
        <dbReference type="SAM" id="MobiDB-lite"/>
    </source>
</evidence>
<sequence length="434" mass="49681">MSSSCKPNPLCFGSDIHRLLLAAEAGQKTDILTYYSGHLGPRSLKQNLPQSDTKQDIWKLPPSQKENPSLLTQRQKRTQTYVKKRDGKESLCEFTAVTALVECEVSGSRQEQTTDHASYADRREDLSLPKIAPSSSDSVLLQPRAFSHKRYNCPSNSKQKKQVCPVRPDQEGLKNDNQLKTKQQFGRKFIGKQDSWTEKNVAEIHERKLQKELKKLSAQSWPCRDRLAVFSDVFDDVCESSPVFGRILREIKTDYDLYVNHMMDSQSPVHNVSLNITPDDPGYSKVSEMELEDAKNEVCRLEQEARTVLEEKQRIQNELQNVTAITGPEDSDMNRLQDSGTGNTSCVQSKRLQVLNMWREIQQLEEEIKEKLVSTVTTTATESCIKVLQTEIMRLIASNDRLKTVNKDLENKINMMLSREKSSKTLRRLLWDEI</sequence>
<feature type="coiled-coil region" evidence="2">
    <location>
        <begin position="291"/>
        <end position="325"/>
    </location>
</feature>
<dbReference type="AlphaFoldDB" id="A0AA88LVG2"/>
<dbReference type="Proteomes" id="UP001187415">
    <property type="component" value="Unassembled WGS sequence"/>
</dbReference>
<feature type="compositionally biased region" description="Polar residues" evidence="3">
    <location>
        <begin position="64"/>
        <end position="75"/>
    </location>
</feature>
<gene>
    <name evidence="5" type="ORF">Q5P01_021318</name>
</gene>
<accession>A0AA88LVG2</accession>
<feature type="region of interest" description="Disordered" evidence="3">
    <location>
        <begin position="105"/>
        <end position="174"/>
    </location>
</feature>
<keyword evidence="6" id="KW-1185">Reference proteome</keyword>
<feature type="region of interest" description="Disordered" evidence="3">
    <location>
        <begin position="42"/>
        <end position="75"/>
    </location>
</feature>
<reference evidence="5" key="1">
    <citation type="submission" date="2023-07" db="EMBL/GenBank/DDBJ databases">
        <title>Chromosome-level Genome Assembly of Striped Snakehead (Channa striata).</title>
        <authorList>
            <person name="Liu H."/>
        </authorList>
    </citation>
    <scope>NUCLEOTIDE SEQUENCE</scope>
    <source>
        <strain evidence="5">Gz</strain>
        <tissue evidence="5">Muscle</tissue>
    </source>
</reference>
<evidence type="ECO:0000313" key="6">
    <source>
        <dbReference type="Proteomes" id="UP001187415"/>
    </source>
</evidence>
<protein>
    <recommendedName>
        <fullName evidence="4">Translin-associated factor X-interacting protein 1 N-terminal domain-containing protein</fullName>
    </recommendedName>
</protein>
<keyword evidence="1 2" id="KW-0175">Coiled coil</keyword>
<dbReference type="Pfam" id="PF15739">
    <property type="entry name" value="TSNAXIP1_N"/>
    <property type="match status" value="1"/>
</dbReference>
<evidence type="ECO:0000256" key="1">
    <source>
        <dbReference type="ARBA" id="ARBA00023054"/>
    </source>
</evidence>
<dbReference type="EMBL" id="JAUPFM010000017">
    <property type="protein sequence ID" value="KAK2824143.1"/>
    <property type="molecule type" value="Genomic_DNA"/>
</dbReference>